<feature type="binding site" evidence="3">
    <location>
        <position position="135"/>
    </location>
    <ligand>
        <name>acetyl-CoA</name>
        <dbReference type="ChEBI" id="CHEBI:57288"/>
    </ligand>
</feature>
<name>A0A0H4PHC5_9BACT</name>
<dbReference type="SUPFAM" id="SSF51161">
    <property type="entry name" value="Trimeric LpxA-like enzymes"/>
    <property type="match status" value="1"/>
</dbReference>
<dbReference type="Gene3D" id="2.160.10.10">
    <property type="entry name" value="Hexapeptide repeat proteins"/>
    <property type="match status" value="1"/>
</dbReference>
<dbReference type="PANTHER" id="PTHR43300">
    <property type="entry name" value="ACETYLTRANSFERASE"/>
    <property type="match status" value="1"/>
</dbReference>
<keyword evidence="5" id="KW-0012">Acyltransferase</keyword>
<dbReference type="InterPro" id="IPR001451">
    <property type="entry name" value="Hexapep"/>
</dbReference>
<dbReference type="PANTHER" id="PTHR43300:SF7">
    <property type="entry name" value="UDP-N-ACETYLBACILLOSAMINE N-ACETYLTRANSFERASE"/>
    <property type="match status" value="1"/>
</dbReference>
<proteinExistence type="inferred from homology"/>
<dbReference type="NCBIfam" id="TIGR03570">
    <property type="entry name" value="NeuD_NnaD"/>
    <property type="match status" value="1"/>
</dbReference>
<dbReference type="InterPro" id="IPR041561">
    <property type="entry name" value="PglD_N"/>
</dbReference>
<comment type="similarity">
    <text evidence="1">Belongs to the transferase hexapeptide repeat family.</text>
</comment>
<feature type="binding site" evidence="3">
    <location>
        <position position="60"/>
    </location>
    <ligand>
        <name>substrate</name>
    </ligand>
</feature>
<dbReference type="InterPro" id="IPR020019">
    <property type="entry name" value="AcTrfase_PglD-like"/>
</dbReference>
<dbReference type="Gene3D" id="3.40.50.20">
    <property type="match status" value="1"/>
</dbReference>
<dbReference type="OrthoDB" id="708224at2"/>
<accession>A0A0H4PHC5</accession>
<evidence type="ECO:0000313" key="5">
    <source>
        <dbReference type="EMBL" id="AKP52445.1"/>
    </source>
</evidence>
<dbReference type="AlphaFoldDB" id="A0A0H4PHC5"/>
<sequence>MYIFGASGQARAIIDILDPDVKISGVFDDDPKIKDILGFKVNGPVPEDFEFDAPLFIAIGDNKRRKLLQERFQKRTSFGIIVHKSAIVSRRTTIGEGTVIMEGAIVKVNTFIGKQVIVNTSSSVDHDCVVGDYVHIAPQATLCGGAEIGEGTLVGANSTVLPGVKVGKWCTIAAGAVVSKNLPDGAIKRRQD</sequence>
<dbReference type="PATRIC" id="fig|320787.5.peg.3324"/>
<dbReference type="CDD" id="cd03360">
    <property type="entry name" value="LbH_AT_putative"/>
    <property type="match status" value="1"/>
</dbReference>
<dbReference type="InterPro" id="IPR011004">
    <property type="entry name" value="Trimer_LpxA-like_sf"/>
</dbReference>
<evidence type="ECO:0000313" key="6">
    <source>
        <dbReference type="Proteomes" id="UP000036520"/>
    </source>
</evidence>
<dbReference type="KEGG" id="camu:CA2015_3043"/>
<keyword evidence="5" id="KW-0808">Transferase</keyword>
<dbReference type="STRING" id="320787.CA2015_3043"/>
<keyword evidence="6" id="KW-1185">Reference proteome</keyword>
<feature type="domain" description="PglD N-terminal" evidence="4">
    <location>
        <begin position="2"/>
        <end position="71"/>
    </location>
</feature>
<reference evidence="5 6" key="1">
    <citation type="submission" date="2015-07" db="EMBL/GenBank/DDBJ databases">
        <authorList>
            <person name="Kim K.M."/>
        </authorList>
    </citation>
    <scope>NUCLEOTIDE SEQUENCE [LARGE SCALE GENOMIC DNA]</scope>
    <source>
        <strain evidence="5 6">KCTC 12363</strain>
    </source>
</reference>
<dbReference type="GO" id="GO:0016746">
    <property type="term" value="F:acyltransferase activity"/>
    <property type="evidence" value="ECO:0007669"/>
    <property type="project" value="UniProtKB-KW"/>
</dbReference>
<feature type="binding site" evidence="3">
    <location>
        <begin position="29"/>
        <end position="30"/>
    </location>
    <ligand>
        <name>substrate</name>
    </ligand>
</feature>
<evidence type="ECO:0000259" key="4">
    <source>
        <dbReference type="Pfam" id="PF17836"/>
    </source>
</evidence>
<evidence type="ECO:0000256" key="1">
    <source>
        <dbReference type="ARBA" id="ARBA00007274"/>
    </source>
</evidence>
<dbReference type="Pfam" id="PF00132">
    <property type="entry name" value="Hexapep"/>
    <property type="match status" value="1"/>
</dbReference>
<evidence type="ECO:0000256" key="2">
    <source>
        <dbReference type="PIRSR" id="PIRSR620019-1"/>
    </source>
</evidence>
<dbReference type="Pfam" id="PF17836">
    <property type="entry name" value="PglD_N"/>
    <property type="match status" value="1"/>
</dbReference>
<feature type="site" description="Increases basicity of active site His" evidence="2">
    <location>
        <position position="127"/>
    </location>
</feature>
<feature type="active site" description="Proton acceptor" evidence="2">
    <location>
        <position position="126"/>
    </location>
</feature>
<dbReference type="Proteomes" id="UP000036520">
    <property type="component" value="Chromosome"/>
</dbReference>
<protein>
    <submittedName>
        <fullName evidence="5">Sugar O-acyltransferase, sialic acid O-acetyltransferase NeuD family</fullName>
    </submittedName>
</protein>
<dbReference type="RefSeq" id="WP_048642662.1">
    <property type="nucleotide sequence ID" value="NZ_CP012040.1"/>
</dbReference>
<dbReference type="EMBL" id="CP012040">
    <property type="protein sequence ID" value="AKP52445.1"/>
    <property type="molecule type" value="Genomic_DNA"/>
</dbReference>
<dbReference type="InterPro" id="IPR050179">
    <property type="entry name" value="Trans_hexapeptide_repeat"/>
</dbReference>
<organism evidence="5 6">
    <name type="scientific">Cyclobacterium amurskyense</name>
    <dbReference type="NCBI Taxonomy" id="320787"/>
    <lineage>
        <taxon>Bacteria</taxon>
        <taxon>Pseudomonadati</taxon>
        <taxon>Bacteroidota</taxon>
        <taxon>Cytophagia</taxon>
        <taxon>Cytophagales</taxon>
        <taxon>Cyclobacteriaceae</taxon>
        <taxon>Cyclobacterium</taxon>
    </lineage>
</organism>
<evidence type="ECO:0000256" key="3">
    <source>
        <dbReference type="PIRSR" id="PIRSR620019-2"/>
    </source>
</evidence>
<gene>
    <name evidence="5" type="ORF">CA2015_3043</name>
</gene>